<feature type="domain" description="CobQ/CobB/MinD/ParA nucleotide binding" evidence="1">
    <location>
        <begin position="6"/>
        <end position="190"/>
    </location>
</feature>
<dbReference type="Proteomes" id="UP001199322">
    <property type="component" value="Unassembled WGS sequence"/>
</dbReference>
<dbReference type="InterPro" id="IPR002586">
    <property type="entry name" value="CobQ/CobB/MinD/ParA_Nub-bd_dom"/>
</dbReference>
<organism evidence="2 3">
    <name type="scientific">Ralstonia pickettii</name>
    <name type="common">Burkholderia pickettii</name>
    <dbReference type="NCBI Taxonomy" id="329"/>
    <lineage>
        <taxon>Bacteria</taxon>
        <taxon>Pseudomonadati</taxon>
        <taxon>Pseudomonadota</taxon>
        <taxon>Betaproteobacteria</taxon>
        <taxon>Burkholderiales</taxon>
        <taxon>Burkholderiaceae</taxon>
        <taxon>Ralstonia</taxon>
    </lineage>
</organism>
<dbReference type="PANTHER" id="PTHR13696:SF96">
    <property type="entry name" value="COBQ_COBB_MIND_PARA NUCLEOTIDE BINDING DOMAIN-CONTAINING PROTEIN"/>
    <property type="match status" value="1"/>
</dbReference>
<dbReference type="PIRSF" id="PIRSF009320">
    <property type="entry name" value="Nuc_binding_HP_1000"/>
    <property type="match status" value="1"/>
</dbReference>
<evidence type="ECO:0000313" key="2">
    <source>
        <dbReference type="EMBL" id="MBX3891242.1"/>
    </source>
</evidence>
<evidence type="ECO:0000313" key="3">
    <source>
        <dbReference type="Proteomes" id="UP001199322"/>
    </source>
</evidence>
<dbReference type="Pfam" id="PF01656">
    <property type="entry name" value="CbiA"/>
    <property type="match status" value="1"/>
</dbReference>
<dbReference type="Gene3D" id="3.40.50.300">
    <property type="entry name" value="P-loop containing nucleotide triphosphate hydrolases"/>
    <property type="match status" value="1"/>
</dbReference>
<accession>A0AAW4Q504</accession>
<comment type="caution">
    <text evidence="2">The sequence shown here is derived from an EMBL/GenBank/DDBJ whole genome shotgun (WGS) entry which is preliminary data.</text>
</comment>
<dbReference type="CDD" id="cd02042">
    <property type="entry name" value="ParAB_family"/>
    <property type="match status" value="1"/>
</dbReference>
<sequence length="227" mass="24319">MGKIFAIANQKGGSGKTTITLNLAGAYAHDDPDLKILVIDADSQNTSVRASGAGEDPYPFTVANLAAAGKGLGREIRRMAEAFDLVLVDCPPSVDNLNTEIVVSVSDFVLVPMDASIVDAWSTQGMLQLVRRTVGSDPTRCAIVFNRVNTKTIAYAEISEAMSEDNPYPILKTTIALREVYKTAIGTGSTVFTVKGQRATKPAREEMMGVAMEMLEIMGLVEKTANE</sequence>
<protein>
    <submittedName>
        <fullName evidence="2">ParA family protein</fullName>
    </submittedName>
</protein>
<dbReference type="SUPFAM" id="SSF52540">
    <property type="entry name" value="P-loop containing nucleoside triphosphate hydrolases"/>
    <property type="match status" value="1"/>
</dbReference>
<proteinExistence type="predicted"/>
<dbReference type="InterPro" id="IPR050678">
    <property type="entry name" value="DNA_Partitioning_ATPase"/>
</dbReference>
<dbReference type="InterPro" id="IPR027417">
    <property type="entry name" value="P-loop_NTPase"/>
</dbReference>
<dbReference type="RefSeq" id="WP_004630170.1">
    <property type="nucleotide sequence ID" value="NZ_JAMAXT010000007.1"/>
</dbReference>
<name>A0AAW4Q504_RALPI</name>
<dbReference type="PANTHER" id="PTHR13696">
    <property type="entry name" value="P-LOOP CONTAINING NUCLEOSIDE TRIPHOSPHATE HYDROLASE"/>
    <property type="match status" value="1"/>
</dbReference>
<evidence type="ECO:0000259" key="1">
    <source>
        <dbReference type="Pfam" id="PF01656"/>
    </source>
</evidence>
<dbReference type="EMBL" id="QGBI01000014">
    <property type="protein sequence ID" value="MBX3891242.1"/>
    <property type="molecule type" value="Genomic_DNA"/>
</dbReference>
<gene>
    <name evidence="2" type="ORF">DEE74_15365</name>
</gene>
<reference evidence="2" key="1">
    <citation type="submission" date="2018-06" db="EMBL/GenBank/DDBJ databases">
        <authorList>
            <person name="O'Rourke A."/>
        </authorList>
    </citation>
    <scope>NUCLEOTIDE SEQUENCE</scope>
    <source>
        <strain evidence="2">132550021-3</strain>
    </source>
</reference>
<dbReference type="AlphaFoldDB" id="A0AAW4Q504"/>